<dbReference type="Gramene" id="TRITD3Av1G240400.1">
    <property type="protein sequence ID" value="TRITD3Av1G240400.1"/>
    <property type="gene ID" value="TRITD3Av1G240400"/>
</dbReference>
<feature type="region of interest" description="Disordered" evidence="1">
    <location>
        <begin position="1"/>
        <end position="30"/>
    </location>
</feature>
<dbReference type="Proteomes" id="UP000324705">
    <property type="component" value="Chromosome 3A"/>
</dbReference>
<dbReference type="Pfam" id="PF14368">
    <property type="entry name" value="LTP_2"/>
    <property type="match status" value="1"/>
</dbReference>
<gene>
    <name evidence="3" type="ORF">TRITD_3Av1G240400</name>
</gene>
<name>A0A9R0VQU3_TRITD</name>
<accession>A0A9R0VQU3</accession>
<dbReference type="InterPro" id="IPR036312">
    <property type="entry name" value="Bifun_inhib/LTP/seed_sf"/>
</dbReference>
<dbReference type="InterPro" id="IPR044741">
    <property type="entry name" value="NsLTP-like"/>
</dbReference>
<proteinExistence type="predicted"/>
<evidence type="ECO:0000313" key="3">
    <source>
        <dbReference type="EMBL" id="VAH67582.1"/>
    </source>
</evidence>
<reference evidence="3 4" key="1">
    <citation type="submission" date="2017-09" db="EMBL/GenBank/DDBJ databases">
        <authorList>
            <consortium name="International Durum Wheat Genome Sequencing Consortium (IDWGSC)"/>
            <person name="Milanesi L."/>
        </authorList>
    </citation>
    <scope>NUCLEOTIDE SEQUENCE [LARGE SCALE GENOMIC DNA]</scope>
    <source>
        <strain evidence="4">cv. Svevo</strain>
    </source>
</reference>
<dbReference type="AlphaFoldDB" id="A0A9R0VQU3"/>
<protein>
    <recommendedName>
        <fullName evidence="2">Bifunctional inhibitor/plant lipid transfer protein/seed storage helical domain-containing protein</fullName>
    </recommendedName>
</protein>
<dbReference type="Gene3D" id="1.10.110.10">
    <property type="entry name" value="Plant lipid-transfer and hydrophobic proteins"/>
    <property type="match status" value="1"/>
</dbReference>
<dbReference type="InterPro" id="IPR016140">
    <property type="entry name" value="Bifunc_inhib/LTP/seed_store"/>
</dbReference>
<dbReference type="EMBL" id="LT934115">
    <property type="protein sequence ID" value="VAH67582.1"/>
    <property type="molecule type" value="Genomic_DNA"/>
</dbReference>
<evidence type="ECO:0000256" key="1">
    <source>
        <dbReference type="SAM" id="MobiDB-lite"/>
    </source>
</evidence>
<feature type="domain" description="Bifunctional inhibitor/plant lipid transfer protein/seed storage helical" evidence="2">
    <location>
        <begin position="61"/>
        <end position="112"/>
    </location>
</feature>
<dbReference type="CDD" id="cd04660">
    <property type="entry name" value="nsLTP_like"/>
    <property type="match status" value="1"/>
</dbReference>
<sequence>MTISAFVEESPTDEDDGPGVRRRRCHDPPVLIPEPPLADAEAHDLPITGVVEEEGLGRESYCSVGSNEASPSGACCGAVRGANFKCLCKYKGFLPKDIDANRAMQIPAKCGYGPASC</sequence>
<organism evidence="3 4">
    <name type="scientific">Triticum turgidum subsp. durum</name>
    <name type="common">Durum wheat</name>
    <name type="synonym">Triticum durum</name>
    <dbReference type="NCBI Taxonomy" id="4567"/>
    <lineage>
        <taxon>Eukaryota</taxon>
        <taxon>Viridiplantae</taxon>
        <taxon>Streptophyta</taxon>
        <taxon>Embryophyta</taxon>
        <taxon>Tracheophyta</taxon>
        <taxon>Spermatophyta</taxon>
        <taxon>Magnoliopsida</taxon>
        <taxon>Liliopsida</taxon>
        <taxon>Poales</taxon>
        <taxon>Poaceae</taxon>
        <taxon>BOP clade</taxon>
        <taxon>Pooideae</taxon>
        <taxon>Triticodae</taxon>
        <taxon>Triticeae</taxon>
        <taxon>Triticinae</taxon>
        <taxon>Triticum</taxon>
    </lineage>
</organism>
<keyword evidence="4" id="KW-1185">Reference proteome</keyword>
<dbReference type="SUPFAM" id="SSF47699">
    <property type="entry name" value="Bifunctional inhibitor/lipid-transfer protein/seed storage 2S albumin"/>
    <property type="match status" value="1"/>
</dbReference>
<evidence type="ECO:0000259" key="2">
    <source>
        <dbReference type="Pfam" id="PF14368"/>
    </source>
</evidence>
<evidence type="ECO:0000313" key="4">
    <source>
        <dbReference type="Proteomes" id="UP000324705"/>
    </source>
</evidence>